<evidence type="ECO:0000313" key="3">
    <source>
        <dbReference type="Proteomes" id="UP000268014"/>
    </source>
</evidence>
<keyword evidence="3" id="KW-1185">Reference proteome</keyword>
<proteinExistence type="predicted"/>
<gene>
    <name evidence="2" type="ORF">HPLM_LOCUS5548</name>
</gene>
<organism evidence="4">
    <name type="scientific">Haemonchus placei</name>
    <name type="common">Barber's pole worm</name>
    <dbReference type="NCBI Taxonomy" id="6290"/>
    <lineage>
        <taxon>Eukaryota</taxon>
        <taxon>Metazoa</taxon>
        <taxon>Ecdysozoa</taxon>
        <taxon>Nematoda</taxon>
        <taxon>Chromadorea</taxon>
        <taxon>Rhabditida</taxon>
        <taxon>Rhabditina</taxon>
        <taxon>Rhabditomorpha</taxon>
        <taxon>Strongyloidea</taxon>
        <taxon>Trichostrongylidae</taxon>
        <taxon>Haemonchus</taxon>
    </lineage>
</organism>
<dbReference type="AlphaFoldDB" id="A0A158QL01"/>
<reference evidence="4" key="1">
    <citation type="submission" date="2016-04" db="UniProtKB">
        <authorList>
            <consortium name="WormBaseParasite"/>
        </authorList>
    </citation>
    <scope>IDENTIFICATION</scope>
</reference>
<protein>
    <submittedName>
        <fullName evidence="4">Secreted protein</fullName>
    </submittedName>
</protein>
<dbReference type="EMBL" id="UZAF01016355">
    <property type="protein sequence ID" value="VDO26349.1"/>
    <property type="molecule type" value="Genomic_DNA"/>
</dbReference>
<feature type="chain" id="PRO_5043135466" evidence="1">
    <location>
        <begin position="22"/>
        <end position="185"/>
    </location>
</feature>
<keyword evidence="1" id="KW-0732">Signal</keyword>
<evidence type="ECO:0000313" key="2">
    <source>
        <dbReference type="EMBL" id="VDO26349.1"/>
    </source>
</evidence>
<reference evidence="2 3" key="2">
    <citation type="submission" date="2018-11" db="EMBL/GenBank/DDBJ databases">
        <authorList>
            <consortium name="Pathogen Informatics"/>
        </authorList>
    </citation>
    <scope>NUCLEOTIDE SEQUENCE [LARGE SCALE GENOMIC DNA]</scope>
    <source>
        <strain evidence="2 3">MHpl1</strain>
    </source>
</reference>
<name>A0A158QL01_HAEPC</name>
<sequence length="185" mass="21064">MMLCLYIVLSFVGLCYKAGRAEESTDPSTVSKTPESAKIELPEVKRPEKTDQVFQAFPYTISEQFVTQTMSYKEGYRQDVPPYIAIYDAPSFDIFFYIFPPKQCDAVWLCFPKVVNISAQHVEQFYAFNVHSACKESLRFHPLEQMVYITGFNRKTAGQSTPKSGKYACPGYHLLGFILFILSAS</sequence>
<evidence type="ECO:0000256" key="1">
    <source>
        <dbReference type="SAM" id="SignalP"/>
    </source>
</evidence>
<feature type="signal peptide" evidence="1">
    <location>
        <begin position="1"/>
        <end position="21"/>
    </location>
</feature>
<dbReference type="Proteomes" id="UP000268014">
    <property type="component" value="Unassembled WGS sequence"/>
</dbReference>
<accession>A0A158QL01</accession>
<dbReference type="OrthoDB" id="10602413at2759"/>
<evidence type="ECO:0000313" key="4">
    <source>
        <dbReference type="WBParaSite" id="HPLM_0000555601-mRNA-1"/>
    </source>
</evidence>
<dbReference type="WBParaSite" id="HPLM_0000555601-mRNA-1">
    <property type="protein sequence ID" value="HPLM_0000555601-mRNA-1"/>
    <property type="gene ID" value="HPLM_0000555601"/>
</dbReference>